<reference evidence="3 4" key="1">
    <citation type="journal article" date="2012" name="Plant Soil">
        <title>Screening of plant growth-promoting traits in arsenic-resistant bacteria isolated from the rhizosphere of soybean plants from Argentinean agricultural soil.</title>
        <authorList>
            <person name="Wevar Oller A.L."/>
            <person name="Talano M.A."/>
            <person name="Agostini E."/>
        </authorList>
    </citation>
    <scope>NUCLEOTIDE SEQUENCE [LARGE SCALE GENOMIC DNA]</scope>
    <source>
        <strain evidence="3 4">AW4</strain>
    </source>
</reference>
<proteinExistence type="predicted"/>
<sequence>MRKKNGTLGDILKIDLKNGSYAFGRVLKSPLIAFYDVASETQTPPEGLLSRDILFKVWVMKSAFKSKNWVIIGNSPIDTPLMEDPWFFKIDPISKKFSRYKDGIEVPAFREECLHLERAAAWSPEHIEDRLRDYFMGIPNKWVESLKCPT</sequence>
<dbReference type="EMBL" id="JABWRE010000032">
    <property type="protein sequence ID" value="MBC3443877.1"/>
    <property type="molecule type" value="Genomic_DNA"/>
</dbReference>
<evidence type="ECO:0000313" key="2">
    <source>
        <dbReference type="EMBL" id="MBV4539253.1"/>
    </source>
</evidence>
<dbReference type="Proteomes" id="UP000599879">
    <property type="component" value="Unassembled WGS sequence"/>
</dbReference>
<accession>A0A923G4H7</accession>
<name>A0A923G4H7_9PSED</name>
<dbReference type="Proteomes" id="UP001621534">
    <property type="component" value="Unassembled WGS sequence"/>
</dbReference>
<gene>
    <name evidence="2" type="ORF">HU737_025160</name>
    <name evidence="1" type="ORF">HU737_24570</name>
    <name evidence="3" type="ORF">KW869_24465</name>
</gene>
<dbReference type="Pfam" id="PF15428">
    <property type="entry name" value="Imm26"/>
    <property type="match status" value="1"/>
</dbReference>
<dbReference type="AlphaFoldDB" id="A0A923G4H7"/>
<reference evidence="1" key="3">
    <citation type="submission" date="2020-07" db="EMBL/GenBank/DDBJ databases">
        <authorList>
            <person name="Lood C."/>
            <person name="Girard L."/>
        </authorList>
    </citation>
    <scope>NUCLEOTIDE SEQUENCE</scope>
    <source>
        <strain evidence="1">SWRI10</strain>
    </source>
</reference>
<dbReference type="EMBL" id="JABWRE020000001">
    <property type="protein sequence ID" value="MBV4539253.1"/>
    <property type="molecule type" value="Genomic_DNA"/>
</dbReference>
<reference evidence="2" key="4">
    <citation type="submission" date="2021-06" db="EMBL/GenBank/DDBJ databases">
        <title>Updating the genus Pseudomonas: Description of 43 new species and partition of the Pseudomonas putida group.</title>
        <authorList>
            <person name="Girard L."/>
            <person name="Lood C."/>
            <person name="Vandamme P."/>
            <person name="Rokni-Zadeh H."/>
            <person name="Van Noort V."/>
            <person name="Hofte M."/>
            <person name="Lavigne R."/>
            <person name="De Mot R."/>
        </authorList>
    </citation>
    <scope>NUCLEOTIDE SEQUENCE</scope>
    <source>
        <strain evidence="2">SWRI10</strain>
    </source>
</reference>
<reference evidence="1" key="2">
    <citation type="journal article" date="2020" name="Microorganisms">
        <title>Reliable Identification of Environmental Pseudomonas Isolates Using the rpoD Gene.</title>
        <authorList>
            <consortium name="The Broad Institute Genome Sequencing Platform"/>
            <person name="Girard L."/>
            <person name="Lood C."/>
            <person name="Rokni-Zadeh H."/>
            <person name="van Noort V."/>
            <person name="Lavigne R."/>
            <person name="De Mot R."/>
        </authorList>
    </citation>
    <scope>NUCLEOTIDE SEQUENCE</scope>
    <source>
        <strain evidence="1">SWRI10</strain>
    </source>
</reference>
<dbReference type="RefSeq" id="WP_186557517.1">
    <property type="nucleotide sequence ID" value="NZ_JABWRE020000001.1"/>
</dbReference>
<organism evidence="1">
    <name type="scientific">Pseudomonas urmiensis</name>
    <dbReference type="NCBI Taxonomy" id="2745493"/>
    <lineage>
        <taxon>Bacteria</taxon>
        <taxon>Pseudomonadati</taxon>
        <taxon>Pseudomonadota</taxon>
        <taxon>Gammaproteobacteria</taxon>
        <taxon>Pseudomonadales</taxon>
        <taxon>Pseudomonadaceae</taxon>
        <taxon>Pseudomonas</taxon>
    </lineage>
</organism>
<protein>
    <submittedName>
        <fullName evidence="1">Immunity 26/phosphotriesterase HocA family protein</fullName>
    </submittedName>
</protein>
<evidence type="ECO:0000313" key="1">
    <source>
        <dbReference type="EMBL" id="MBC3443877.1"/>
    </source>
</evidence>
<comment type="caution">
    <text evidence="1">The sequence shown here is derived from an EMBL/GenBank/DDBJ whole genome shotgun (WGS) entry which is preliminary data.</text>
</comment>
<keyword evidence="4" id="KW-1185">Reference proteome</keyword>
<evidence type="ECO:0000313" key="4">
    <source>
        <dbReference type="Proteomes" id="UP001621534"/>
    </source>
</evidence>
<evidence type="ECO:0000313" key="3">
    <source>
        <dbReference type="EMBL" id="MFK5736700.1"/>
    </source>
</evidence>
<dbReference type="EMBL" id="JAHWXS010000035">
    <property type="protein sequence ID" value="MFK5736700.1"/>
    <property type="molecule type" value="Genomic_DNA"/>
</dbReference>
<dbReference type="InterPro" id="IPR029278">
    <property type="entry name" value="Imm26"/>
</dbReference>
<reference evidence="3" key="5">
    <citation type="submission" date="2021-07" db="EMBL/GenBank/DDBJ databases">
        <authorList>
            <person name="Wevar Oller A.L."/>
            <person name="Talano M.A."/>
            <person name="Torres Tejerizo G.A."/>
            <person name="Agostini E."/>
        </authorList>
    </citation>
    <scope>NUCLEOTIDE SEQUENCE</scope>
    <source>
        <strain evidence="3">AW4</strain>
    </source>
</reference>